<organism evidence="1 2">
    <name type="scientific">Streptomyces stelliscabiei</name>
    <dbReference type="NCBI Taxonomy" id="146820"/>
    <lineage>
        <taxon>Bacteria</taxon>
        <taxon>Bacillati</taxon>
        <taxon>Actinomycetota</taxon>
        <taxon>Actinomycetes</taxon>
        <taxon>Kitasatosporales</taxon>
        <taxon>Streptomycetaceae</taxon>
        <taxon>Streptomyces</taxon>
    </lineage>
</organism>
<proteinExistence type="predicted"/>
<keyword evidence="2" id="KW-1185">Reference proteome</keyword>
<keyword evidence="1" id="KW-0378">Hydrolase</keyword>
<name>A0A8I0TMJ8_9ACTN</name>
<dbReference type="Proteomes" id="UP000629287">
    <property type="component" value="Unassembled WGS sequence"/>
</dbReference>
<comment type="caution">
    <text evidence="1">The sequence shown here is derived from an EMBL/GenBank/DDBJ whole genome shotgun (WGS) entry which is preliminary data.</text>
</comment>
<dbReference type="GO" id="GO:0030596">
    <property type="term" value="F:alpha-L-rhamnosidase activity"/>
    <property type="evidence" value="ECO:0007669"/>
    <property type="project" value="UniProtKB-EC"/>
</dbReference>
<protein>
    <submittedName>
        <fullName evidence="1">Alpha-L-rhamnosidase</fullName>
        <ecNumber evidence="1">3.2.1.40</ecNumber>
    </submittedName>
</protein>
<evidence type="ECO:0000313" key="2">
    <source>
        <dbReference type="Proteomes" id="UP000629287"/>
    </source>
</evidence>
<evidence type="ECO:0000313" key="1">
    <source>
        <dbReference type="EMBL" id="MBE1594695.1"/>
    </source>
</evidence>
<gene>
    <name evidence="1" type="ORF">H4687_000824</name>
</gene>
<dbReference type="EC" id="3.2.1.40" evidence="1"/>
<sequence>MSVTASEPVTVTRLTGRVATSAVREIGTVTTNDPDANKLAGNIR</sequence>
<keyword evidence="1" id="KW-0326">Glycosidase</keyword>
<dbReference type="EMBL" id="JADBGF010000001">
    <property type="protein sequence ID" value="MBE1594695.1"/>
    <property type="molecule type" value="Genomic_DNA"/>
</dbReference>
<accession>A0A8I0TMJ8</accession>
<reference evidence="1 2" key="1">
    <citation type="submission" date="2020-10" db="EMBL/GenBank/DDBJ databases">
        <title>Sequencing the genomes of 1000 actinobacteria strains.</title>
        <authorList>
            <person name="Klenk H.-P."/>
        </authorList>
    </citation>
    <scope>NUCLEOTIDE SEQUENCE [LARGE SCALE GENOMIC DNA]</scope>
    <source>
        <strain evidence="1 2">DSM 41803</strain>
    </source>
</reference>
<dbReference type="AlphaFoldDB" id="A0A8I0TMJ8"/>